<dbReference type="Pfam" id="PF01395">
    <property type="entry name" value="PBP_GOBP"/>
    <property type="match status" value="1"/>
</dbReference>
<dbReference type="PANTHER" id="PTHR21364">
    <property type="entry name" value="GENERAL ODORANT-BINDING PROTEIN 19A"/>
    <property type="match status" value="1"/>
</dbReference>
<dbReference type="Gene3D" id="1.10.238.20">
    <property type="entry name" value="Pheromone/general odorant binding protein domain"/>
    <property type="match status" value="1"/>
</dbReference>
<dbReference type="GO" id="GO:0005576">
    <property type="term" value="C:extracellular region"/>
    <property type="evidence" value="ECO:0007669"/>
    <property type="project" value="UniProtKB-SubCell"/>
</dbReference>
<accession>A0A346RTY9</accession>
<keyword evidence="3" id="KW-0964">Secreted</keyword>
<feature type="chain" id="PRO_5016715847" evidence="4">
    <location>
        <begin position="23"/>
        <end position="143"/>
    </location>
</feature>
<protein>
    <submittedName>
        <fullName evidence="5">Odorant binding protein OBP17</fullName>
    </submittedName>
</protein>
<proteinExistence type="evidence at transcript level"/>
<dbReference type="SMART" id="SM00708">
    <property type="entry name" value="PhBP"/>
    <property type="match status" value="1"/>
</dbReference>
<dbReference type="EMBL" id="MG585345">
    <property type="protein sequence ID" value="AXS77546.1"/>
    <property type="molecule type" value="mRNA"/>
</dbReference>
<evidence type="ECO:0000256" key="2">
    <source>
        <dbReference type="ARBA" id="ARBA00008098"/>
    </source>
</evidence>
<dbReference type="CDD" id="cd23992">
    <property type="entry name" value="PBP_GOBP"/>
    <property type="match status" value="1"/>
</dbReference>
<dbReference type="GO" id="GO:0042048">
    <property type="term" value="P:olfactory behavior"/>
    <property type="evidence" value="ECO:0007669"/>
    <property type="project" value="TreeGrafter"/>
</dbReference>
<name>A0A346RTY9_9DIPT</name>
<dbReference type="PANTHER" id="PTHR21364:SF2">
    <property type="entry name" value="GENERAL ODORANT-BINDING PROTEIN 19A"/>
    <property type="match status" value="1"/>
</dbReference>
<organism evidence="5">
    <name type="scientific">Sitodiplosis mosellana</name>
    <name type="common">orange wheat blossom midge</name>
    <dbReference type="NCBI Taxonomy" id="263140"/>
    <lineage>
        <taxon>Eukaryota</taxon>
        <taxon>Metazoa</taxon>
        <taxon>Ecdysozoa</taxon>
        <taxon>Arthropoda</taxon>
        <taxon>Hexapoda</taxon>
        <taxon>Insecta</taxon>
        <taxon>Pterygota</taxon>
        <taxon>Neoptera</taxon>
        <taxon>Endopterygota</taxon>
        <taxon>Diptera</taxon>
        <taxon>Nematocera</taxon>
        <taxon>Sciaroidea</taxon>
        <taxon>Cecidomyiidae</taxon>
        <taxon>Sitodiplosis</taxon>
    </lineage>
</organism>
<dbReference type="GO" id="GO:0035275">
    <property type="term" value="F:dibutyl phthalate binding"/>
    <property type="evidence" value="ECO:0007669"/>
    <property type="project" value="TreeGrafter"/>
</dbReference>
<dbReference type="AlphaFoldDB" id="A0A346RTY9"/>
<dbReference type="InterPro" id="IPR036728">
    <property type="entry name" value="PBP_GOBP_sf"/>
</dbReference>
<feature type="signal peptide" evidence="4">
    <location>
        <begin position="1"/>
        <end position="22"/>
    </location>
</feature>
<evidence type="ECO:0000256" key="1">
    <source>
        <dbReference type="ARBA" id="ARBA00004613"/>
    </source>
</evidence>
<comment type="subcellular location">
    <subcellularLocation>
        <location evidence="1">Secreted</location>
    </subcellularLocation>
</comment>
<dbReference type="GO" id="GO:0005549">
    <property type="term" value="F:odorant binding"/>
    <property type="evidence" value="ECO:0007669"/>
    <property type="project" value="InterPro"/>
</dbReference>
<dbReference type="GO" id="GO:0007608">
    <property type="term" value="P:sensory perception of smell"/>
    <property type="evidence" value="ECO:0007669"/>
    <property type="project" value="TreeGrafter"/>
</dbReference>
<comment type="similarity">
    <text evidence="2">Belongs to the PBP/GOBP family.</text>
</comment>
<dbReference type="SUPFAM" id="SSF47565">
    <property type="entry name" value="Insect pheromone/odorant-binding proteins"/>
    <property type="match status" value="1"/>
</dbReference>
<keyword evidence="4" id="KW-0732">Signal</keyword>
<evidence type="ECO:0000313" key="5">
    <source>
        <dbReference type="EMBL" id="AXS77546.1"/>
    </source>
</evidence>
<dbReference type="FunFam" id="1.10.238.20:FF:000001">
    <property type="entry name" value="General odorant-binding protein lush"/>
    <property type="match status" value="1"/>
</dbReference>
<sequence>MNGMKGLLIFAVLLNCFNGIYSSLSVEELTQMMTSFRVQCQAQTGASDDLIDGINVGQFPRDQNLMCYINCLLTMMRMIRKGKFNSELAVKNINMFLPEFMREEWLRGVAACKDHGEDIVDQCERIYSKIECFSRNNEHFIFP</sequence>
<dbReference type="InterPro" id="IPR006170">
    <property type="entry name" value="PBP/GOBP"/>
</dbReference>
<evidence type="ECO:0000256" key="3">
    <source>
        <dbReference type="ARBA" id="ARBA00022525"/>
    </source>
</evidence>
<reference evidence="5" key="1">
    <citation type="submission" date="2017-11" db="EMBL/GenBank/DDBJ databases">
        <authorList>
            <person name="Han C.G."/>
        </authorList>
    </citation>
    <scope>NUCLEOTIDE SEQUENCE</scope>
</reference>
<evidence type="ECO:0000256" key="4">
    <source>
        <dbReference type="SAM" id="SignalP"/>
    </source>
</evidence>